<organism evidence="2 3">
    <name type="scientific">Candidatus Segetimicrobium genomatis</name>
    <dbReference type="NCBI Taxonomy" id="2569760"/>
    <lineage>
        <taxon>Bacteria</taxon>
        <taxon>Bacillati</taxon>
        <taxon>Candidatus Sysuimicrobiota</taxon>
        <taxon>Candidatus Sysuimicrobiia</taxon>
        <taxon>Candidatus Sysuimicrobiales</taxon>
        <taxon>Candidatus Segetimicrobiaceae</taxon>
        <taxon>Candidatus Segetimicrobium</taxon>
    </lineage>
</organism>
<gene>
    <name evidence="2" type="ORF">E6H04_11790</name>
</gene>
<evidence type="ECO:0000313" key="3">
    <source>
        <dbReference type="Proteomes" id="UP000320048"/>
    </source>
</evidence>
<dbReference type="PROSITE" id="PS51257">
    <property type="entry name" value="PROKAR_LIPOPROTEIN"/>
    <property type="match status" value="1"/>
</dbReference>
<name>A0A537J5F1_9BACT</name>
<dbReference type="Proteomes" id="UP000320048">
    <property type="component" value="Unassembled WGS sequence"/>
</dbReference>
<evidence type="ECO:0000313" key="2">
    <source>
        <dbReference type="EMBL" id="TMI78784.1"/>
    </source>
</evidence>
<feature type="non-terminal residue" evidence="2">
    <location>
        <position position="178"/>
    </location>
</feature>
<comment type="caution">
    <text evidence="2">The sequence shown here is derived from an EMBL/GenBank/DDBJ whole genome shotgun (WGS) entry which is preliminary data.</text>
</comment>
<evidence type="ECO:0000256" key="1">
    <source>
        <dbReference type="SAM" id="Coils"/>
    </source>
</evidence>
<dbReference type="EMBL" id="VBAO01000343">
    <property type="protein sequence ID" value="TMI78784.1"/>
    <property type="molecule type" value="Genomic_DNA"/>
</dbReference>
<sequence>MVRALAWLALAPLVVGCGGRPPHPTTSSLASEAPAPAASRGPRIAVVDLARASRVHPRWPEVIALDRQIGELEARIAIASGPAARVDLPKIDLTPEMKAAMERMRPEFEREAEAVKAAARQDLAAYVAQLRAEQEKQLAARRAEVEAELAKAVREKQVALDADTQQFQQQAMVEYRLP</sequence>
<proteinExistence type="predicted"/>
<dbReference type="AlphaFoldDB" id="A0A537J5F1"/>
<keyword evidence="1" id="KW-0175">Coiled coil</keyword>
<feature type="coiled-coil region" evidence="1">
    <location>
        <begin position="116"/>
        <end position="162"/>
    </location>
</feature>
<reference evidence="2 3" key="1">
    <citation type="journal article" date="2019" name="Nat. Microbiol.">
        <title>Mediterranean grassland soil C-N compound turnover is dependent on rainfall and depth, and is mediated by genomically divergent microorganisms.</title>
        <authorList>
            <person name="Diamond S."/>
            <person name="Andeer P.F."/>
            <person name="Li Z."/>
            <person name="Crits-Christoph A."/>
            <person name="Burstein D."/>
            <person name="Anantharaman K."/>
            <person name="Lane K.R."/>
            <person name="Thomas B.C."/>
            <person name="Pan C."/>
            <person name="Northen T.R."/>
            <person name="Banfield J.F."/>
        </authorList>
    </citation>
    <scope>NUCLEOTIDE SEQUENCE [LARGE SCALE GENOMIC DNA]</scope>
    <source>
        <strain evidence="2">NP_7</strain>
    </source>
</reference>
<accession>A0A537J5F1</accession>
<protein>
    <submittedName>
        <fullName evidence="2">Uncharacterized protein</fullName>
    </submittedName>
</protein>